<proteinExistence type="predicted"/>
<dbReference type="GO" id="GO:0043190">
    <property type="term" value="C:ATP-binding cassette (ABC) transporter complex"/>
    <property type="evidence" value="ECO:0007669"/>
    <property type="project" value="InterPro"/>
</dbReference>
<dbReference type="RefSeq" id="WP_114030896.1">
    <property type="nucleotide sequence ID" value="NZ_QOIL01000013.1"/>
</dbReference>
<feature type="domain" description="Solute-binding protein family 5" evidence="2">
    <location>
        <begin position="103"/>
        <end position="418"/>
    </location>
</feature>
<evidence type="ECO:0000313" key="4">
    <source>
        <dbReference type="Proteomes" id="UP000253094"/>
    </source>
</evidence>
<organism evidence="3 4">
    <name type="scientific">Sphaerisporangium album</name>
    <dbReference type="NCBI Taxonomy" id="509200"/>
    <lineage>
        <taxon>Bacteria</taxon>
        <taxon>Bacillati</taxon>
        <taxon>Actinomycetota</taxon>
        <taxon>Actinomycetes</taxon>
        <taxon>Streptosporangiales</taxon>
        <taxon>Streptosporangiaceae</taxon>
        <taxon>Sphaerisporangium</taxon>
    </lineage>
</organism>
<feature type="signal peptide" evidence="1">
    <location>
        <begin position="1"/>
        <end position="32"/>
    </location>
</feature>
<dbReference type="Gene3D" id="3.10.105.10">
    <property type="entry name" value="Dipeptide-binding Protein, Domain 3"/>
    <property type="match status" value="1"/>
</dbReference>
<reference evidence="3 4" key="1">
    <citation type="submission" date="2018-06" db="EMBL/GenBank/DDBJ databases">
        <title>Sphaerisporangium craniellae sp. nov., isolated from a marine sponge in the South China Sea.</title>
        <authorList>
            <person name="Li L."/>
        </authorList>
    </citation>
    <scope>NUCLEOTIDE SEQUENCE [LARGE SCALE GENOMIC DNA]</scope>
    <source>
        <strain evidence="3 4">CCTCC AA 208026</strain>
    </source>
</reference>
<dbReference type="PANTHER" id="PTHR30290:SF65">
    <property type="entry name" value="MONOACYL PHOSPHATIDYLINOSITOL TETRAMANNOSIDE-BINDING PROTEIN LPQW-RELATED"/>
    <property type="match status" value="1"/>
</dbReference>
<protein>
    <submittedName>
        <fullName evidence="3">ABC transporter substrate-binding protein</fullName>
    </submittedName>
</protein>
<feature type="chain" id="PRO_5017010217" evidence="1">
    <location>
        <begin position="33"/>
        <end position="533"/>
    </location>
</feature>
<dbReference type="EMBL" id="QOIL01000013">
    <property type="protein sequence ID" value="RCG28569.1"/>
    <property type="molecule type" value="Genomic_DNA"/>
</dbReference>
<keyword evidence="1" id="KW-0732">Signal</keyword>
<dbReference type="GO" id="GO:1904680">
    <property type="term" value="F:peptide transmembrane transporter activity"/>
    <property type="evidence" value="ECO:0007669"/>
    <property type="project" value="TreeGrafter"/>
</dbReference>
<dbReference type="PROSITE" id="PS51257">
    <property type="entry name" value="PROKAR_LIPOPROTEIN"/>
    <property type="match status" value="1"/>
</dbReference>
<dbReference type="InterPro" id="IPR006311">
    <property type="entry name" value="TAT_signal"/>
</dbReference>
<dbReference type="Pfam" id="PF00496">
    <property type="entry name" value="SBP_bac_5"/>
    <property type="match status" value="1"/>
</dbReference>
<gene>
    <name evidence="3" type="ORF">DQ384_22715</name>
</gene>
<dbReference type="GO" id="GO:0015833">
    <property type="term" value="P:peptide transport"/>
    <property type="evidence" value="ECO:0007669"/>
    <property type="project" value="TreeGrafter"/>
</dbReference>
<dbReference type="InterPro" id="IPR039424">
    <property type="entry name" value="SBP_5"/>
</dbReference>
<dbReference type="Gene3D" id="3.40.190.10">
    <property type="entry name" value="Periplasmic binding protein-like II"/>
    <property type="match status" value="1"/>
</dbReference>
<comment type="caution">
    <text evidence="3">The sequence shown here is derived from an EMBL/GenBank/DDBJ whole genome shotgun (WGS) entry which is preliminary data.</text>
</comment>
<dbReference type="OrthoDB" id="9046151at2"/>
<evidence type="ECO:0000256" key="1">
    <source>
        <dbReference type="SAM" id="SignalP"/>
    </source>
</evidence>
<name>A0A367FF92_9ACTN</name>
<dbReference type="InterPro" id="IPR000914">
    <property type="entry name" value="SBP_5_dom"/>
</dbReference>
<keyword evidence="4" id="KW-1185">Reference proteome</keyword>
<evidence type="ECO:0000259" key="2">
    <source>
        <dbReference type="Pfam" id="PF00496"/>
    </source>
</evidence>
<dbReference type="GO" id="GO:0042597">
    <property type="term" value="C:periplasmic space"/>
    <property type="evidence" value="ECO:0007669"/>
    <property type="project" value="UniProtKB-ARBA"/>
</dbReference>
<sequence length="533" mass="55987">MPHSFDRRRFLRQGTLAAVALAAGPGLITACASGGTTASPKAGASSGARRAGGTLRAAFVGGGASETLDFFNGPTPLDLVRARAWHGTLGNLDPTAEYGVRYGVLEAIDVSEDLTTYTLRLRSGVRFTDGSTLTSADVLHSLATLAAGSKLPVFRMASLNFDLAHAKADGDLKVVLPAVRPIADGRLILCQGNFLVVKNGTRTFSTATPTCGPFKLTEFTAGQGAAFTRNDDYYGAALGQGPYLDGLELRSIADSEARAGALTSGAADFVHDLAPVTARTLAADDSVDVVPSRSPYLVGLSFRMNMNVKPFDDERVREAFKLAVDREAMVSTVFYGNATVGNDLPAMGFPDYADGLPQRAHDPEKARALLKAAGAEGMEVVLTTGPETPGMVEAATLYVEDLKKVGVKASLKELPAGQLFADFAAYTRLPLAASYQVPVPALSTYQIGTAGGSPAAFGWKRPEVDALVSNARAQSDAATASRLGTDAQRTLWEEGNTVLPVFKPYLNAQVKGLTGIDADLFEQFPGFSRAALP</sequence>
<dbReference type="CDD" id="cd08503">
    <property type="entry name" value="PBP2_NikA_DppA_OppA_like_17"/>
    <property type="match status" value="1"/>
</dbReference>
<dbReference type="Proteomes" id="UP000253094">
    <property type="component" value="Unassembled WGS sequence"/>
</dbReference>
<dbReference type="PANTHER" id="PTHR30290">
    <property type="entry name" value="PERIPLASMIC BINDING COMPONENT OF ABC TRANSPORTER"/>
    <property type="match status" value="1"/>
</dbReference>
<evidence type="ECO:0000313" key="3">
    <source>
        <dbReference type="EMBL" id="RCG28569.1"/>
    </source>
</evidence>
<dbReference type="PIRSF" id="PIRSF002741">
    <property type="entry name" value="MppA"/>
    <property type="match status" value="1"/>
</dbReference>
<dbReference type="AlphaFoldDB" id="A0A367FF92"/>
<dbReference type="SUPFAM" id="SSF53850">
    <property type="entry name" value="Periplasmic binding protein-like II"/>
    <property type="match status" value="1"/>
</dbReference>
<dbReference type="PROSITE" id="PS51318">
    <property type="entry name" value="TAT"/>
    <property type="match status" value="1"/>
</dbReference>
<accession>A0A367FF92</accession>
<dbReference type="InterPro" id="IPR030678">
    <property type="entry name" value="Peptide/Ni-bd"/>
</dbReference>